<dbReference type="Pfam" id="PF13483">
    <property type="entry name" value="Lactamase_B_3"/>
    <property type="match status" value="1"/>
</dbReference>
<proteinExistence type="predicted"/>
<organism evidence="1 2">
    <name type="scientific">Candidatus Jorgensenbacteria bacterium CG23_combo_of_CG06-09_8_20_14_all_54_14</name>
    <dbReference type="NCBI Taxonomy" id="1974595"/>
    <lineage>
        <taxon>Bacteria</taxon>
        <taxon>Candidatus Joergenseniibacteriota</taxon>
    </lineage>
</organism>
<gene>
    <name evidence="1" type="ORF">COX26_01560</name>
</gene>
<reference evidence="1 2" key="1">
    <citation type="submission" date="2017-09" db="EMBL/GenBank/DDBJ databases">
        <title>Depth-based differentiation of microbial function through sediment-hosted aquifers and enrichment of novel symbionts in the deep terrestrial subsurface.</title>
        <authorList>
            <person name="Probst A.J."/>
            <person name="Ladd B."/>
            <person name="Jarett J.K."/>
            <person name="Geller-Mcgrath D.E."/>
            <person name="Sieber C.M."/>
            <person name="Emerson J.B."/>
            <person name="Anantharaman K."/>
            <person name="Thomas B.C."/>
            <person name="Malmstrom R."/>
            <person name="Stieglmeier M."/>
            <person name="Klingl A."/>
            <person name="Woyke T."/>
            <person name="Ryan C.M."/>
            <person name="Banfield J.F."/>
        </authorList>
    </citation>
    <scope>NUCLEOTIDE SEQUENCE [LARGE SCALE GENOMIC DNA]</scope>
    <source>
        <strain evidence="1">CG23_combo_of_CG06-09_8_20_14_all_54_14</strain>
    </source>
</reference>
<sequence>MVITYHGGNYVKIQSGDFTMLVDPTDQRSFKRAQLVLNTVLPPVLETGEEREKLLEMREPLWIEHAGEYEMGGVEVRGIPTGEEGGRTHTAYRVTVDGITLGILGFLMREPEAKVLAELADLDILFAPGGGKPLIAQSAAAKIVRQLEPGIIIPTLAKDVGPFLKELGKAKRPAEEKLTVKKKDIVPKAMAVHCLST</sequence>
<dbReference type="Gene3D" id="3.60.15.10">
    <property type="entry name" value="Ribonuclease Z/Hydroxyacylglutathione hydrolase-like"/>
    <property type="match status" value="1"/>
</dbReference>
<comment type="caution">
    <text evidence="1">The sequence shown here is derived from an EMBL/GenBank/DDBJ whole genome shotgun (WGS) entry which is preliminary data.</text>
</comment>
<protein>
    <submittedName>
        <fullName evidence="1">Uncharacterized protein</fullName>
    </submittedName>
</protein>
<name>A0A2G9Z9W9_9BACT</name>
<dbReference type="AlphaFoldDB" id="A0A2G9Z9W9"/>
<dbReference type="EMBL" id="PCRZ01000027">
    <property type="protein sequence ID" value="PIP29911.1"/>
    <property type="molecule type" value="Genomic_DNA"/>
</dbReference>
<accession>A0A2G9Z9W9</accession>
<dbReference type="SUPFAM" id="SSF56281">
    <property type="entry name" value="Metallo-hydrolase/oxidoreductase"/>
    <property type="match status" value="1"/>
</dbReference>
<dbReference type="Proteomes" id="UP000228812">
    <property type="component" value="Unassembled WGS sequence"/>
</dbReference>
<evidence type="ECO:0000313" key="2">
    <source>
        <dbReference type="Proteomes" id="UP000228812"/>
    </source>
</evidence>
<evidence type="ECO:0000313" key="1">
    <source>
        <dbReference type="EMBL" id="PIP29911.1"/>
    </source>
</evidence>
<dbReference type="InterPro" id="IPR036866">
    <property type="entry name" value="RibonucZ/Hydroxyglut_hydro"/>
</dbReference>